<evidence type="ECO:0000256" key="7">
    <source>
        <dbReference type="ARBA" id="ARBA00038105"/>
    </source>
</evidence>
<keyword evidence="5" id="KW-0496">Mitochondrion</keyword>
<dbReference type="GO" id="GO:0001405">
    <property type="term" value="C:PAM complex, Tim23 associated import motor"/>
    <property type="evidence" value="ECO:0007669"/>
    <property type="project" value="TreeGrafter"/>
</dbReference>
<comment type="subcellular location">
    <subcellularLocation>
        <location evidence="1">Mitochondrion inner membrane</location>
        <topology evidence="1">Single-pass membrane protein</topology>
    </subcellularLocation>
</comment>
<dbReference type="InterPro" id="IPR036869">
    <property type="entry name" value="J_dom_sf"/>
</dbReference>
<organism evidence="10 11">
    <name type="scientific">Phytophthora nicotianae</name>
    <name type="common">Potato buckeye rot agent</name>
    <name type="synonym">Phytophthora parasitica</name>
    <dbReference type="NCBI Taxonomy" id="4792"/>
    <lineage>
        <taxon>Eukaryota</taxon>
        <taxon>Sar</taxon>
        <taxon>Stramenopiles</taxon>
        <taxon>Oomycota</taxon>
        <taxon>Peronosporomycetes</taxon>
        <taxon>Peronosporales</taxon>
        <taxon>Peronosporaceae</taxon>
        <taxon>Phytophthora</taxon>
    </lineage>
</organism>
<dbReference type="SMART" id="SM00271">
    <property type="entry name" value="DnaJ"/>
    <property type="match status" value="1"/>
</dbReference>
<keyword evidence="4" id="KW-1133">Transmembrane helix</keyword>
<evidence type="ECO:0000313" key="11">
    <source>
        <dbReference type="Proteomes" id="UP000052943"/>
    </source>
</evidence>
<name>A0A0W8DXJ5_PHYNI</name>
<evidence type="ECO:0000256" key="3">
    <source>
        <dbReference type="ARBA" id="ARBA00022792"/>
    </source>
</evidence>
<evidence type="ECO:0000256" key="6">
    <source>
        <dbReference type="ARBA" id="ARBA00023136"/>
    </source>
</evidence>
<comment type="similarity">
    <text evidence="7">Belongs to the TIM14 family.</text>
</comment>
<dbReference type="Gene3D" id="1.10.287.110">
    <property type="entry name" value="DnaJ domain"/>
    <property type="match status" value="1"/>
</dbReference>
<dbReference type="EMBL" id="LNFO01004632">
    <property type="protein sequence ID" value="KUF80111.1"/>
    <property type="molecule type" value="Genomic_DNA"/>
</dbReference>
<protein>
    <submittedName>
        <fullName evidence="10">DnaJ subfamily C member 15</fullName>
    </submittedName>
</protein>
<dbReference type="CDD" id="cd06257">
    <property type="entry name" value="DnaJ"/>
    <property type="match status" value="1"/>
</dbReference>
<dbReference type="Proteomes" id="UP000052943">
    <property type="component" value="Unassembled WGS sequence"/>
</dbReference>
<comment type="caution">
    <text evidence="10">The sequence shown here is derived from an EMBL/GenBank/DDBJ whole genome shotgun (WGS) entry which is preliminary data.</text>
</comment>
<evidence type="ECO:0000256" key="1">
    <source>
        <dbReference type="ARBA" id="ARBA00004434"/>
    </source>
</evidence>
<dbReference type="SUPFAM" id="SSF46565">
    <property type="entry name" value="Chaperone J-domain"/>
    <property type="match status" value="1"/>
</dbReference>
<dbReference type="AlphaFoldDB" id="A0A0W8DXJ5"/>
<feature type="domain" description="J" evidence="8">
    <location>
        <begin position="108"/>
        <end position="161"/>
    </location>
</feature>
<evidence type="ECO:0000256" key="5">
    <source>
        <dbReference type="ARBA" id="ARBA00023128"/>
    </source>
</evidence>
<keyword evidence="2" id="KW-0812">Transmembrane</keyword>
<evidence type="ECO:0000313" key="9">
    <source>
        <dbReference type="EMBL" id="KUF80111.1"/>
    </source>
</evidence>
<evidence type="ECO:0000313" key="10">
    <source>
        <dbReference type="EMBL" id="KUG01068.1"/>
    </source>
</evidence>
<evidence type="ECO:0000256" key="2">
    <source>
        <dbReference type="ARBA" id="ARBA00022692"/>
    </source>
</evidence>
<evidence type="ECO:0000259" key="8">
    <source>
        <dbReference type="PROSITE" id="PS50076"/>
    </source>
</evidence>
<dbReference type="PROSITE" id="PS50076">
    <property type="entry name" value="DNAJ_2"/>
    <property type="match status" value="1"/>
</dbReference>
<accession>A0A0W8DXJ5</accession>
<dbReference type="EMBL" id="LNFO01000473">
    <property type="protein sequence ID" value="KUG01068.1"/>
    <property type="molecule type" value="Genomic_DNA"/>
</dbReference>
<keyword evidence="6" id="KW-0472">Membrane</keyword>
<dbReference type="GO" id="GO:0030150">
    <property type="term" value="P:protein import into mitochondrial matrix"/>
    <property type="evidence" value="ECO:0007669"/>
    <property type="project" value="TreeGrafter"/>
</dbReference>
<dbReference type="STRING" id="4790.A0A0W8DXJ5"/>
<reference evidence="10 11" key="1">
    <citation type="submission" date="2015-11" db="EMBL/GenBank/DDBJ databases">
        <title>Genomes and virulence difference between two physiological races of Phytophthora nicotianae.</title>
        <authorList>
            <person name="Liu H."/>
            <person name="Ma X."/>
            <person name="Yu H."/>
            <person name="Fang D."/>
            <person name="Li Y."/>
            <person name="Wang X."/>
            <person name="Wang W."/>
            <person name="Dong Y."/>
            <person name="Xiao B."/>
        </authorList>
    </citation>
    <scope>NUCLEOTIDE SEQUENCE [LARGE SCALE GENOMIC DNA]</scope>
    <source>
        <strain evidence="11">race 0</strain>
        <strain evidence="10">Race 0</strain>
    </source>
</reference>
<dbReference type="OrthoDB" id="240298at2759"/>
<dbReference type="GO" id="GO:0001671">
    <property type="term" value="F:ATPase activator activity"/>
    <property type="evidence" value="ECO:0007669"/>
    <property type="project" value="TreeGrafter"/>
</dbReference>
<dbReference type="FunFam" id="1.10.287.110:FF:000001">
    <property type="entry name" value="Import inner membrane translocase subunit tim14"/>
    <property type="match status" value="1"/>
</dbReference>
<dbReference type="InterPro" id="IPR001623">
    <property type="entry name" value="DnaJ_domain"/>
</dbReference>
<evidence type="ECO:0000256" key="4">
    <source>
        <dbReference type="ARBA" id="ARBA00022989"/>
    </source>
</evidence>
<sequence length="161" mass="17907">MALVRRLARSSRSVQTWQLPVGASSSRDRQNAPLPTQSLALRAFHASPQRENSVLIAGLGVAGAALSAKYVLQVWEAYKNRPKSEKVSSWKYRNFYDGPFEEKMTRREAALILGVRESASEERIRNAHRKLLILNHPDTGGSTFMATKINQAKEMLLGGGK</sequence>
<dbReference type="PANTHER" id="PTHR12763">
    <property type="match status" value="1"/>
</dbReference>
<dbReference type="PANTHER" id="PTHR12763:SF28">
    <property type="entry name" value="GEO10507P1-RELATED"/>
    <property type="match status" value="1"/>
</dbReference>
<gene>
    <name evidence="10" type="ORF">AM587_10012540</name>
    <name evidence="9" type="ORF">AM587_10015071</name>
</gene>
<proteinExistence type="inferred from homology"/>
<dbReference type="Pfam" id="PF00226">
    <property type="entry name" value="DnaJ"/>
    <property type="match status" value="1"/>
</dbReference>
<keyword evidence="3" id="KW-0999">Mitochondrion inner membrane</keyword>